<organism evidence="1 2">
    <name type="scientific">Mucuna pruriens</name>
    <name type="common">Velvet bean</name>
    <name type="synonym">Dolichos pruriens</name>
    <dbReference type="NCBI Taxonomy" id="157652"/>
    <lineage>
        <taxon>Eukaryota</taxon>
        <taxon>Viridiplantae</taxon>
        <taxon>Streptophyta</taxon>
        <taxon>Embryophyta</taxon>
        <taxon>Tracheophyta</taxon>
        <taxon>Spermatophyta</taxon>
        <taxon>Magnoliopsida</taxon>
        <taxon>eudicotyledons</taxon>
        <taxon>Gunneridae</taxon>
        <taxon>Pentapetalae</taxon>
        <taxon>rosids</taxon>
        <taxon>fabids</taxon>
        <taxon>Fabales</taxon>
        <taxon>Fabaceae</taxon>
        <taxon>Papilionoideae</taxon>
        <taxon>50 kb inversion clade</taxon>
        <taxon>NPAAA clade</taxon>
        <taxon>indigoferoid/millettioid clade</taxon>
        <taxon>Phaseoleae</taxon>
        <taxon>Mucuna</taxon>
    </lineage>
</organism>
<dbReference type="AlphaFoldDB" id="A0A371G2X1"/>
<evidence type="ECO:0000313" key="2">
    <source>
        <dbReference type="Proteomes" id="UP000257109"/>
    </source>
</evidence>
<keyword evidence="2" id="KW-1185">Reference proteome</keyword>
<sequence length="187" mass="21727">MILGQPTLNRLRSVVSIPHLCMKYPIIERMGMIYADRHTARWCYEASLKVGGQEGGLDNQRDKASSSRPLFGSRPLLRSRGIQTLSWRSRLVPAHYKNHNGWISSYRSGKQLICFLLDNRDAFVWLSEDMSRIDPNFFYHWLSIALGMQLGEEKRKVVKEEMTKLLEARFIIRYPSWLANVVNVKKA</sequence>
<feature type="non-terminal residue" evidence="1">
    <location>
        <position position="1"/>
    </location>
</feature>
<accession>A0A371G2X1</accession>
<name>A0A371G2X1_MUCPR</name>
<dbReference type="Proteomes" id="UP000257109">
    <property type="component" value="Unassembled WGS sequence"/>
</dbReference>
<dbReference type="EMBL" id="QJKJ01006972">
    <property type="protein sequence ID" value="RDX84703.1"/>
    <property type="molecule type" value="Genomic_DNA"/>
</dbReference>
<evidence type="ECO:0000313" key="1">
    <source>
        <dbReference type="EMBL" id="RDX84703.1"/>
    </source>
</evidence>
<comment type="caution">
    <text evidence="1">The sequence shown here is derived from an EMBL/GenBank/DDBJ whole genome shotgun (WGS) entry which is preliminary data.</text>
</comment>
<dbReference type="OrthoDB" id="1735624at2759"/>
<reference evidence="1" key="1">
    <citation type="submission" date="2018-05" db="EMBL/GenBank/DDBJ databases">
        <title>Draft genome of Mucuna pruriens seed.</title>
        <authorList>
            <person name="Nnadi N.E."/>
            <person name="Vos R."/>
            <person name="Hasami M.H."/>
            <person name="Devisetty U.K."/>
            <person name="Aguiy J.C."/>
        </authorList>
    </citation>
    <scope>NUCLEOTIDE SEQUENCE [LARGE SCALE GENOMIC DNA]</scope>
    <source>
        <strain evidence="1">JCA_2017</strain>
    </source>
</reference>
<protein>
    <submittedName>
        <fullName evidence="1">Uncharacterized protein</fullName>
    </submittedName>
</protein>
<gene>
    <name evidence="1" type="ORF">CR513_34215</name>
</gene>
<proteinExistence type="predicted"/>